<protein>
    <submittedName>
        <fullName evidence="5">ADP-ribose pyrophosphatase YjhB (NUDIX family)</fullName>
    </submittedName>
</protein>
<comment type="caution">
    <text evidence="5">The sequence shown here is derived from an EMBL/GenBank/DDBJ whole genome shotgun (WGS) entry which is preliminary data.</text>
</comment>
<dbReference type="PROSITE" id="PS00893">
    <property type="entry name" value="NUDIX_BOX"/>
    <property type="match status" value="1"/>
</dbReference>
<dbReference type="RefSeq" id="WP_307424453.1">
    <property type="nucleotide sequence ID" value="NZ_JAUSVK010000001.1"/>
</dbReference>
<evidence type="ECO:0000313" key="6">
    <source>
        <dbReference type="Proteomes" id="UP001237448"/>
    </source>
</evidence>
<dbReference type="PROSITE" id="PS51462">
    <property type="entry name" value="NUDIX"/>
    <property type="match status" value="1"/>
</dbReference>
<evidence type="ECO:0000259" key="4">
    <source>
        <dbReference type="PROSITE" id="PS51462"/>
    </source>
</evidence>
<sequence>MEDASRAYPIRPILAASVVIFRDGKVLLGERARSPGRGLFSLPGGAVEAGEGLEAAARREVREETGLDVEIAGFVCHKEVIHRDEAGAVHRHFVIAVFAARGCAGEPRPNDEVLGFRWADPQTLDGLPVTEGLAAVVAAAGRLL</sequence>
<gene>
    <name evidence="5" type="ORF">J3R73_001493</name>
</gene>
<evidence type="ECO:0000256" key="2">
    <source>
        <dbReference type="ARBA" id="ARBA00022801"/>
    </source>
</evidence>
<keyword evidence="6" id="KW-1185">Reference proteome</keyword>
<dbReference type="Pfam" id="PF00293">
    <property type="entry name" value="NUDIX"/>
    <property type="match status" value="1"/>
</dbReference>
<dbReference type="Gene3D" id="3.90.79.10">
    <property type="entry name" value="Nucleoside Triphosphate Pyrophosphohydrolase"/>
    <property type="match status" value="1"/>
</dbReference>
<name>A0ABU0FAX3_9HYPH</name>
<accession>A0ABU0FAX3</accession>
<dbReference type="CDD" id="cd04673">
    <property type="entry name" value="NUDIX_ADPRase"/>
    <property type="match status" value="1"/>
</dbReference>
<dbReference type="InterPro" id="IPR020476">
    <property type="entry name" value="Nudix_hydrolase"/>
</dbReference>
<keyword evidence="2 3" id="KW-0378">Hydrolase</keyword>
<comment type="cofactor">
    <cofactor evidence="1">
        <name>Mg(2+)</name>
        <dbReference type="ChEBI" id="CHEBI:18420"/>
    </cofactor>
</comment>
<evidence type="ECO:0000313" key="5">
    <source>
        <dbReference type="EMBL" id="MDQ0391701.1"/>
    </source>
</evidence>
<dbReference type="EMBL" id="JAUSVK010000001">
    <property type="protein sequence ID" value="MDQ0391701.1"/>
    <property type="molecule type" value="Genomic_DNA"/>
</dbReference>
<reference evidence="5 6" key="1">
    <citation type="submission" date="2023-07" db="EMBL/GenBank/DDBJ databases">
        <title>Genomic Encyclopedia of Type Strains, Phase IV (KMG-IV): sequencing the most valuable type-strain genomes for metagenomic binning, comparative biology and taxonomic classification.</title>
        <authorList>
            <person name="Goeker M."/>
        </authorList>
    </citation>
    <scope>NUCLEOTIDE SEQUENCE [LARGE SCALE GENOMIC DNA]</scope>
    <source>
        <strain evidence="5 6">DSM 5896</strain>
    </source>
</reference>
<dbReference type="PANTHER" id="PTHR43046">
    <property type="entry name" value="GDP-MANNOSE MANNOSYL HYDROLASE"/>
    <property type="match status" value="1"/>
</dbReference>
<dbReference type="InterPro" id="IPR020084">
    <property type="entry name" value="NUDIX_hydrolase_CS"/>
</dbReference>
<dbReference type="Proteomes" id="UP001237448">
    <property type="component" value="Unassembled WGS sequence"/>
</dbReference>
<organism evidence="5 6">
    <name type="scientific">Labrys monachus</name>
    <dbReference type="NCBI Taxonomy" id="217067"/>
    <lineage>
        <taxon>Bacteria</taxon>
        <taxon>Pseudomonadati</taxon>
        <taxon>Pseudomonadota</taxon>
        <taxon>Alphaproteobacteria</taxon>
        <taxon>Hyphomicrobiales</taxon>
        <taxon>Xanthobacteraceae</taxon>
        <taxon>Labrys</taxon>
    </lineage>
</organism>
<evidence type="ECO:0000256" key="1">
    <source>
        <dbReference type="ARBA" id="ARBA00001946"/>
    </source>
</evidence>
<proteinExistence type="inferred from homology"/>
<dbReference type="PANTHER" id="PTHR43046:SF14">
    <property type="entry name" value="MUTT_NUDIX FAMILY PROTEIN"/>
    <property type="match status" value="1"/>
</dbReference>
<dbReference type="SUPFAM" id="SSF55811">
    <property type="entry name" value="Nudix"/>
    <property type="match status" value="1"/>
</dbReference>
<dbReference type="PRINTS" id="PR00502">
    <property type="entry name" value="NUDIXFAMILY"/>
</dbReference>
<dbReference type="InterPro" id="IPR000086">
    <property type="entry name" value="NUDIX_hydrolase_dom"/>
</dbReference>
<dbReference type="InterPro" id="IPR015797">
    <property type="entry name" value="NUDIX_hydrolase-like_dom_sf"/>
</dbReference>
<comment type="similarity">
    <text evidence="3">Belongs to the Nudix hydrolase family.</text>
</comment>
<evidence type="ECO:0000256" key="3">
    <source>
        <dbReference type="RuleBase" id="RU003476"/>
    </source>
</evidence>
<feature type="domain" description="Nudix hydrolase" evidence="4">
    <location>
        <begin position="11"/>
        <end position="141"/>
    </location>
</feature>